<dbReference type="PROSITE" id="PS51184">
    <property type="entry name" value="JMJC"/>
    <property type="match status" value="1"/>
</dbReference>
<evidence type="ECO:0000256" key="1">
    <source>
        <dbReference type="SAM" id="MobiDB-lite"/>
    </source>
</evidence>
<dbReference type="EMBL" id="HBIS01009188">
    <property type="protein sequence ID" value="CAE0613638.1"/>
    <property type="molecule type" value="Transcribed_RNA"/>
</dbReference>
<reference evidence="3" key="1">
    <citation type="submission" date="2021-01" db="EMBL/GenBank/DDBJ databases">
        <authorList>
            <person name="Corre E."/>
            <person name="Pelletier E."/>
            <person name="Niang G."/>
            <person name="Scheremetjew M."/>
            <person name="Finn R."/>
            <person name="Kale V."/>
            <person name="Holt S."/>
            <person name="Cochrane G."/>
            <person name="Meng A."/>
            <person name="Brown T."/>
            <person name="Cohen L."/>
        </authorList>
    </citation>
    <scope>NUCLEOTIDE SEQUENCE</scope>
    <source>
        <strain evidence="3">CCMP1897</strain>
    </source>
</reference>
<accession>A0A7S3UG10</accession>
<feature type="domain" description="JmjC" evidence="2">
    <location>
        <begin position="100"/>
        <end position="255"/>
    </location>
</feature>
<dbReference type="Gene3D" id="2.60.120.650">
    <property type="entry name" value="Cupin"/>
    <property type="match status" value="1"/>
</dbReference>
<evidence type="ECO:0000313" key="3">
    <source>
        <dbReference type="EMBL" id="CAE0613638.1"/>
    </source>
</evidence>
<organism evidence="3">
    <name type="scientific">Picocystis salinarum</name>
    <dbReference type="NCBI Taxonomy" id="88271"/>
    <lineage>
        <taxon>Eukaryota</taxon>
        <taxon>Viridiplantae</taxon>
        <taxon>Chlorophyta</taxon>
        <taxon>Picocystophyceae</taxon>
        <taxon>Picocystales</taxon>
        <taxon>Picocystaceae</taxon>
        <taxon>Picocystis</taxon>
    </lineage>
</organism>
<feature type="region of interest" description="Disordered" evidence="1">
    <location>
        <begin position="1"/>
        <end position="35"/>
    </location>
</feature>
<feature type="compositionally biased region" description="Basic residues" evidence="1">
    <location>
        <begin position="7"/>
        <end position="16"/>
    </location>
</feature>
<protein>
    <recommendedName>
        <fullName evidence="2">JmjC domain-containing protein</fullName>
    </recommendedName>
</protein>
<dbReference type="SUPFAM" id="SSF51197">
    <property type="entry name" value="Clavaminate synthase-like"/>
    <property type="match status" value="1"/>
</dbReference>
<dbReference type="AlphaFoldDB" id="A0A7S3UG10"/>
<dbReference type="InterPro" id="IPR003347">
    <property type="entry name" value="JmjC_dom"/>
</dbReference>
<sequence length="335" mass="38507">MVTAAARRQKRRRKDRGKNEEEGPTAMSSGLVRERFRTTRDRTKANVVAEFRGKICGKGPELDLWVRAERPNETRSRPNMMRIKSIWRRREREPGLYMSPASVKDVMSDVRPFYPEELKGDVLIDHDGFLRGEGKDPSNLEFLVGARGSMSEFHRDGGLLCWVTLEVIEGRKRVAVMPRNWSWGEGDGELDWSGIQRVCEGVGGYSTVLGPGEALTFWSDAPHAAWNEEPTLSLSFAWLEEEYLLGCLMETFRRELEEKSARWVPTRLAALIQWGVSRAFSKYQLGSEEGQEDLLLKVHRLYKACEECSTRKALLTKRDWGRVLSTFRLGFFRKL</sequence>
<gene>
    <name evidence="3" type="ORF">PSAL00342_LOCUS7537</name>
</gene>
<evidence type="ECO:0000259" key="2">
    <source>
        <dbReference type="PROSITE" id="PS51184"/>
    </source>
</evidence>
<proteinExistence type="predicted"/>
<name>A0A7S3UG10_9CHLO</name>